<evidence type="ECO:0000313" key="1">
    <source>
        <dbReference type="EMBL" id="KAI4324803.1"/>
    </source>
</evidence>
<dbReference type="Proteomes" id="UP001057402">
    <property type="component" value="Chromosome 9"/>
</dbReference>
<keyword evidence="2" id="KW-1185">Reference proteome</keyword>
<proteinExistence type="predicted"/>
<comment type="caution">
    <text evidence="1">The sequence shown here is derived from an EMBL/GenBank/DDBJ whole genome shotgun (WGS) entry which is preliminary data.</text>
</comment>
<accession>A0ACB9ML70</accession>
<evidence type="ECO:0000313" key="2">
    <source>
        <dbReference type="Proteomes" id="UP001057402"/>
    </source>
</evidence>
<gene>
    <name evidence="1" type="ORF">MLD38_030257</name>
</gene>
<sequence>MLTCITCTKHSSGGDGARGSGLVASTTTLRHRMEEKDCDYGGNARTPSTWNAIKALTSQAEFNVMSVWNWQVLQIVFSFPLIRGSLLVFIGVGIRVCIYELRLNRSTEGLISVFSGQIKDMAIKASGAYKKCKACSGSSHSHRGKGNYADSQNASASARFRGYYLRNGSSRSTPRLWGKEMEARFKVFSSGETTPASVSGRTESAVFVLEDRPREWVALVEPGVVITFMSLPQGGNELRRIRFSQEMFSKWKAHRWWTENYDKVMELYNVQHSNQLGVPLATPITTEDEGSRVESVKASPNTPPLDKQWLPRNIQCPAARMGYSSSDSVENHRIMQSHPYCSSTGVVTAPKLSSIGVAKTETSSVDGSVSSGEEEALDSGELSMSNTSNEDSEWAEQDEPGVYITIRAQPNGTREIRRVRFSREKFGEAKARMWWEKNRARIQQQYL</sequence>
<organism evidence="1 2">
    <name type="scientific">Melastoma candidum</name>
    <dbReference type="NCBI Taxonomy" id="119954"/>
    <lineage>
        <taxon>Eukaryota</taxon>
        <taxon>Viridiplantae</taxon>
        <taxon>Streptophyta</taxon>
        <taxon>Embryophyta</taxon>
        <taxon>Tracheophyta</taxon>
        <taxon>Spermatophyta</taxon>
        <taxon>Magnoliopsida</taxon>
        <taxon>eudicotyledons</taxon>
        <taxon>Gunneridae</taxon>
        <taxon>Pentapetalae</taxon>
        <taxon>rosids</taxon>
        <taxon>malvids</taxon>
        <taxon>Myrtales</taxon>
        <taxon>Melastomataceae</taxon>
        <taxon>Melastomatoideae</taxon>
        <taxon>Melastomateae</taxon>
        <taxon>Melastoma</taxon>
    </lineage>
</organism>
<protein>
    <submittedName>
        <fullName evidence="1">Uncharacterized protein</fullName>
    </submittedName>
</protein>
<name>A0ACB9ML70_9MYRT</name>
<dbReference type="EMBL" id="CM042888">
    <property type="protein sequence ID" value="KAI4324803.1"/>
    <property type="molecule type" value="Genomic_DNA"/>
</dbReference>
<reference evidence="2" key="1">
    <citation type="journal article" date="2023" name="Front. Plant Sci.">
        <title>Chromosomal-level genome assembly of Melastoma candidum provides insights into trichome evolution.</title>
        <authorList>
            <person name="Zhong Y."/>
            <person name="Wu W."/>
            <person name="Sun C."/>
            <person name="Zou P."/>
            <person name="Liu Y."/>
            <person name="Dai S."/>
            <person name="Zhou R."/>
        </authorList>
    </citation>
    <scope>NUCLEOTIDE SEQUENCE [LARGE SCALE GENOMIC DNA]</scope>
</reference>